<dbReference type="EMBL" id="CAJVPZ010082303">
    <property type="protein sequence ID" value="CAG8809102.1"/>
    <property type="molecule type" value="Genomic_DNA"/>
</dbReference>
<organism evidence="1 2">
    <name type="scientific">Racocetra fulgida</name>
    <dbReference type="NCBI Taxonomy" id="60492"/>
    <lineage>
        <taxon>Eukaryota</taxon>
        <taxon>Fungi</taxon>
        <taxon>Fungi incertae sedis</taxon>
        <taxon>Mucoromycota</taxon>
        <taxon>Glomeromycotina</taxon>
        <taxon>Glomeromycetes</taxon>
        <taxon>Diversisporales</taxon>
        <taxon>Gigasporaceae</taxon>
        <taxon>Racocetra</taxon>
    </lineage>
</organism>
<reference evidence="1" key="1">
    <citation type="submission" date="2021-06" db="EMBL/GenBank/DDBJ databases">
        <authorList>
            <person name="Kallberg Y."/>
            <person name="Tangrot J."/>
            <person name="Rosling A."/>
        </authorList>
    </citation>
    <scope>NUCLEOTIDE SEQUENCE</scope>
    <source>
        <strain evidence="1">IN212</strain>
    </source>
</reference>
<protein>
    <submittedName>
        <fullName evidence="1">2810_t:CDS:1</fullName>
    </submittedName>
</protein>
<gene>
    <name evidence="1" type="ORF">RFULGI_LOCUS18550</name>
</gene>
<feature type="non-terminal residue" evidence="1">
    <location>
        <position position="1"/>
    </location>
</feature>
<sequence>DDDELPGYDGLVFLFNDSNEDTIMEKIDENTLEEESKLPLASGNKVKSNPLQITKDDLKQLSQDFADHIKWECDPAPKNIQNYFDNHCEKLDN</sequence>
<evidence type="ECO:0000313" key="1">
    <source>
        <dbReference type="EMBL" id="CAG8809102.1"/>
    </source>
</evidence>
<dbReference type="AlphaFoldDB" id="A0A9N9K4X1"/>
<accession>A0A9N9K4X1</accession>
<keyword evidence="2" id="KW-1185">Reference proteome</keyword>
<name>A0A9N9K4X1_9GLOM</name>
<evidence type="ECO:0000313" key="2">
    <source>
        <dbReference type="Proteomes" id="UP000789396"/>
    </source>
</evidence>
<feature type="non-terminal residue" evidence="1">
    <location>
        <position position="93"/>
    </location>
</feature>
<dbReference type="Proteomes" id="UP000789396">
    <property type="component" value="Unassembled WGS sequence"/>
</dbReference>
<comment type="caution">
    <text evidence="1">The sequence shown here is derived from an EMBL/GenBank/DDBJ whole genome shotgun (WGS) entry which is preliminary data.</text>
</comment>
<dbReference type="OrthoDB" id="2446509at2759"/>
<proteinExistence type="predicted"/>